<dbReference type="Proteomes" id="UP000698222">
    <property type="component" value="Unassembled WGS sequence"/>
</dbReference>
<dbReference type="PANTHER" id="PTHR21666:SF289">
    <property type="entry name" value="L-ALA--D-GLU ENDOPEPTIDASE"/>
    <property type="match status" value="1"/>
</dbReference>
<feature type="compositionally biased region" description="Low complexity" evidence="2">
    <location>
        <begin position="50"/>
        <end position="76"/>
    </location>
</feature>
<feature type="signal peptide" evidence="3">
    <location>
        <begin position="1"/>
        <end position="43"/>
    </location>
</feature>
<accession>A0ABS4YQU3</accession>
<comment type="caution">
    <text evidence="5">The sequence shown here is derived from an EMBL/GenBank/DDBJ whole genome shotgun (WGS) entry which is preliminary data.</text>
</comment>
<dbReference type="RefSeq" id="WP_245349012.1">
    <property type="nucleotide sequence ID" value="NZ_BAAAJV010000008.1"/>
</dbReference>
<evidence type="ECO:0000256" key="2">
    <source>
        <dbReference type="SAM" id="MobiDB-lite"/>
    </source>
</evidence>
<dbReference type="CDD" id="cd12797">
    <property type="entry name" value="M23_peptidase"/>
    <property type="match status" value="1"/>
</dbReference>
<dbReference type="EMBL" id="JAGIOC010000001">
    <property type="protein sequence ID" value="MBP2410757.1"/>
    <property type="molecule type" value="Genomic_DNA"/>
</dbReference>
<reference evidence="5 6" key="1">
    <citation type="submission" date="2021-03" db="EMBL/GenBank/DDBJ databases">
        <title>Sequencing the genomes of 1000 actinobacteria strains.</title>
        <authorList>
            <person name="Klenk H.-P."/>
        </authorList>
    </citation>
    <scope>NUCLEOTIDE SEQUENCE [LARGE SCALE GENOMIC DNA]</scope>
    <source>
        <strain evidence="5 6">DSM 14564</strain>
    </source>
</reference>
<keyword evidence="1 3" id="KW-0732">Signal</keyword>
<evidence type="ECO:0000256" key="1">
    <source>
        <dbReference type="ARBA" id="ARBA00022729"/>
    </source>
</evidence>
<evidence type="ECO:0000256" key="3">
    <source>
        <dbReference type="SAM" id="SignalP"/>
    </source>
</evidence>
<keyword evidence="6" id="KW-1185">Reference proteome</keyword>
<keyword evidence="5" id="KW-0378">Hydrolase</keyword>
<protein>
    <submittedName>
        <fullName evidence="5">Murein DD-endopeptidase MepM/ murein hydrolase activator NlpD</fullName>
    </submittedName>
</protein>
<dbReference type="InterPro" id="IPR011055">
    <property type="entry name" value="Dup_hybrid_motif"/>
</dbReference>
<proteinExistence type="predicted"/>
<feature type="domain" description="M23ase beta-sheet core" evidence="4">
    <location>
        <begin position="108"/>
        <end position="204"/>
    </location>
</feature>
<dbReference type="SUPFAM" id="SSF51261">
    <property type="entry name" value="Duplicated hybrid motif"/>
    <property type="match status" value="1"/>
</dbReference>
<evidence type="ECO:0000313" key="6">
    <source>
        <dbReference type="Proteomes" id="UP000698222"/>
    </source>
</evidence>
<evidence type="ECO:0000259" key="4">
    <source>
        <dbReference type="Pfam" id="PF01551"/>
    </source>
</evidence>
<evidence type="ECO:0000313" key="5">
    <source>
        <dbReference type="EMBL" id="MBP2410757.1"/>
    </source>
</evidence>
<feature type="region of interest" description="Disordered" evidence="2">
    <location>
        <begin position="41"/>
        <end position="101"/>
    </location>
</feature>
<dbReference type="InterPro" id="IPR016047">
    <property type="entry name" value="M23ase_b-sheet_dom"/>
</dbReference>
<dbReference type="Gene3D" id="2.70.70.10">
    <property type="entry name" value="Glucose Permease (Domain IIA)"/>
    <property type="match status" value="1"/>
</dbReference>
<feature type="chain" id="PRO_5045363913" evidence="3">
    <location>
        <begin position="44"/>
        <end position="282"/>
    </location>
</feature>
<name>A0ABS4YQU3_9MICO</name>
<dbReference type="InterPro" id="IPR050570">
    <property type="entry name" value="Cell_wall_metabolism_enzyme"/>
</dbReference>
<dbReference type="GO" id="GO:0016787">
    <property type="term" value="F:hydrolase activity"/>
    <property type="evidence" value="ECO:0007669"/>
    <property type="project" value="UniProtKB-KW"/>
</dbReference>
<dbReference type="PANTHER" id="PTHR21666">
    <property type="entry name" value="PEPTIDASE-RELATED"/>
    <property type="match status" value="1"/>
</dbReference>
<gene>
    <name evidence="5" type="ORF">JOF44_003660</name>
</gene>
<dbReference type="Pfam" id="PF01551">
    <property type="entry name" value="Peptidase_M23"/>
    <property type="match status" value="1"/>
</dbReference>
<organism evidence="5 6">
    <name type="scientific">Brachybacterium fresconis</name>
    <dbReference type="NCBI Taxonomy" id="173363"/>
    <lineage>
        <taxon>Bacteria</taxon>
        <taxon>Bacillati</taxon>
        <taxon>Actinomycetota</taxon>
        <taxon>Actinomycetes</taxon>
        <taxon>Micrococcales</taxon>
        <taxon>Dermabacteraceae</taxon>
        <taxon>Brachybacterium</taxon>
    </lineage>
</organism>
<sequence length="282" mass="27918">MVPRHLSASSSQPPRPMVLRVLRIMLVVLCLLLALAVPGPAGAEGTAQTDGPAQAEGPAPAEGPAGAEDPAGTDGPARGEGPRWQWPVPGPHPVVHPFDAPENPYGPGHRGIDVAVDGAGTPVRAVEAGTVRFSGDVAGRGVVSVLHADGLISTYEPVTGALEKGAKVRAGEVLGEIADDGASHCSSRSCLHLGARRGQGYLDPEVLLGAWGPSVLLPWSSDGRAAAGSAVAGHRAPEDRAAIAGAAAAEAGAAVAEGVAAAARSEGAAGQDRAGAQIAPAA</sequence>